<feature type="region of interest" description="Disordered" evidence="1">
    <location>
        <begin position="46"/>
        <end position="67"/>
    </location>
</feature>
<proteinExistence type="predicted"/>
<name>A0ABN7AH76_9HEMI</name>
<protein>
    <submittedName>
        <fullName evidence="2">Uncharacterized protein</fullName>
    </submittedName>
</protein>
<reference evidence="2 3" key="1">
    <citation type="submission" date="2023-09" db="EMBL/GenBank/DDBJ databases">
        <title>Nesidiocoris tenuis whole genome shotgun sequence.</title>
        <authorList>
            <person name="Shibata T."/>
            <person name="Shimoda M."/>
            <person name="Kobayashi T."/>
            <person name="Uehara T."/>
        </authorList>
    </citation>
    <scope>NUCLEOTIDE SEQUENCE [LARGE SCALE GENOMIC DNA]</scope>
    <source>
        <strain evidence="2 3">Japan</strain>
    </source>
</reference>
<keyword evidence="3" id="KW-1185">Reference proteome</keyword>
<dbReference type="EMBL" id="AP028910">
    <property type="protein sequence ID" value="BES90225.1"/>
    <property type="molecule type" value="Genomic_DNA"/>
</dbReference>
<accession>A0ABN7AH76</accession>
<dbReference type="Proteomes" id="UP001307889">
    <property type="component" value="Chromosome 2"/>
</dbReference>
<organism evidence="2 3">
    <name type="scientific">Nesidiocoris tenuis</name>
    <dbReference type="NCBI Taxonomy" id="355587"/>
    <lineage>
        <taxon>Eukaryota</taxon>
        <taxon>Metazoa</taxon>
        <taxon>Ecdysozoa</taxon>
        <taxon>Arthropoda</taxon>
        <taxon>Hexapoda</taxon>
        <taxon>Insecta</taxon>
        <taxon>Pterygota</taxon>
        <taxon>Neoptera</taxon>
        <taxon>Paraneoptera</taxon>
        <taxon>Hemiptera</taxon>
        <taxon>Heteroptera</taxon>
        <taxon>Panheteroptera</taxon>
        <taxon>Cimicomorpha</taxon>
        <taxon>Miridae</taxon>
        <taxon>Dicyphina</taxon>
        <taxon>Nesidiocoris</taxon>
    </lineage>
</organism>
<evidence type="ECO:0000256" key="1">
    <source>
        <dbReference type="SAM" id="MobiDB-lite"/>
    </source>
</evidence>
<evidence type="ECO:0000313" key="2">
    <source>
        <dbReference type="EMBL" id="BES90225.1"/>
    </source>
</evidence>
<gene>
    <name evidence="2" type="ORF">NTJ_03033</name>
</gene>
<sequence>MPDLALGTHEDRLVSLSEPPEWERRDEIPFALKFFCSPSVAVVAYSGGGRREPPSSGLNFDEPPGPC</sequence>
<evidence type="ECO:0000313" key="3">
    <source>
        <dbReference type="Proteomes" id="UP001307889"/>
    </source>
</evidence>